<dbReference type="Proteomes" id="UP000478052">
    <property type="component" value="Unassembled WGS sequence"/>
</dbReference>
<dbReference type="OrthoDB" id="6782992at2759"/>
<organism evidence="2 3">
    <name type="scientific">Aphis craccivora</name>
    <name type="common">Cowpea aphid</name>
    <dbReference type="NCBI Taxonomy" id="307492"/>
    <lineage>
        <taxon>Eukaryota</taxon>
        <taxon>Metazoa</taxon>
        <taxon>Ecdysozoa</taxon>
        <taxon>Arthropoda</taxon>
        <taxon>Hexapoda</taxon>
        <taxon>Insecta</taxon>
        <taxon>Pterygota</taxon>
        <taxon>Neoptera</taxon>
        <taxon>Paraneoptera</taxon>
        <taxon>Hemiptera</taxon>
        <taxon>Sternorrhyncha</taxon>
        <taxon>Aphidomorpha</taxon>
        <taxon>Aphidoidea</taxon>
        <taxon>Aphididae</taxon>
        <taxon>Aphidini</taxon>
        <taxon>Aphis</taxon>
        <taxon>Aphis</taxon>
    </lineage>
</organism>
<feature type="region of interest" description="Disordered" evidence="1">
    <location>
        <begin position="30"/>
        <end position="54"/>
    </location>
</feature>
<accession>A0A6G0VXG2</accession>
<sequence length="388" mass="44864">MITKEDIIYFDEQIFNLNIGKTSGKTAENTDYVSHASDDSEDESNENITELKNNSLNNDKDFDLDENDRTLDLCNLSSIDNIGEFLNVKDFEKQFNEKAYLDFDNSPFVQIKIKNKSMVIKKRTLCWLLDNEKDLVSTDHLRRFIPVVSKNDNELITSKKITINDRVYIGDWAVFKVKNTMYDKINNQNFNGIIIGRILAFGYINKRKKGFSRQYTLLKEDNLDEVGCHCSWYILNESGILCSFEKSDNVYQCMSSYKFSIPSPSIKNIENEQLVFSLNDKLYKYLEHQINSLNNQSDNDVHDEPQNIGIEEIIYEQIIWDSIKADVYLLVDFIGGLKKKTHYKNVCVVQSVDQDDEFCINEKDVSTINVEMVIAILPNPNSLSKTGK</sequence>
<evidence type="ECO:0000256" key="1">
    <source>
        <dbReference type="SAM" id="MobiDB-lite"/>
    </source>
</evidence>
<protein>
    <submittedName>
        <fullName evidence="2">Uncharacterized protein</fullName>
    </submittedName>
</protein>
<comment type="caution">
    <text evidence="2">The sequence shown here is derived from an EMBL/GenBank/DDBJ whole genome shotgun (WGS) entry which is preliminary data.</text>
</comment>
<evidence type="ECO:0000313" key="2">
    <source>
        <dbReference type="EMBL" id="KAF0712221.1"/>
    </source>
</evidence>
<reference evidence="2 3" key="1">
    <citation type="submission" date="2019-08" db="EMBL/GenBank/DDBJ databases">
        <title>Whole genome of Aphis craccivora.</title>
        <authorList>
            <person name="Voronova N.V."/>
            <person name="Shulinski R.S."/>
            <person name="Bandarenka Y.V."/>
            <person name="Zhorov D.G."/>
            <person name="Warner D."/>
        </authorList>
    </citation>
    <scope>NUCLEOTIDE SEQUENCE [LARGE SCALE GENOMIC DNA]</scope>
    <source>
        <strain evidence="2">180601</strain>
        <tissue evidence="2">Whole Body</tissue>
    </source>
</reference>
<proteinExistence type="predicted"/>
<name>A0A6G0VXG2_APHCR</name>
<dbReference type="AlphaFoldDB" id="A0A6G0VXG2"/>
<evidence type="ECO:0000313" key="3">
    <source>
        <dbReference type="Proteomes" id="UP000478052"/>
    </source>
</evidence>
<gene>
    <name evidence="2" type="ORF">FWK35_00027780</name>
</gene>
<dbReference type="EMBL" id="VUJU01011010">
    <property type="protein sequence ID" value="KAF0712221.1"/>
    <property type="molecule type" value="Genomic_DNA"/>
</dbReference>
<keyword evidence="3" id="KW-1185">Reference proteome</keyword>